<dbReference type="InterPro" id="IPR017900">
    <property type="entry name" value="4Fe4S_Fe_S_CS"/>
</dbReference>
<evidence type="ECO:0000256" key="2">
    <source>
        <dbReference type="ARBA" id="ARBA00022723"/>
    </source>
</evidence>
<reference evidence="8 9" key="1">
    <citation type="submission" date="2017-05" db="EMBL/GenBank/DDBJ databases">
        <authorList>
            <person name="Song R."/>
            <person name="Chenine A.L."/>
            <person name="Ruprecht R.M."/>
        </authorList>
    </citation>
    <scope>NUCLEOTIDE SEQUENCE [LARGE SCALE GENOMIC DNA]</scope>
    <source>
        <strain evidence="8 9">CECT 8899</strain>
    </source>
</reference>
<keyword evidence="1" id="KW-0004">4Fe-4S</keyword>
<proteinExistence type="predicted"/>
<dbReference type="PANTHER" id="PTHR43255:SF1">
    <property type="entry name" value="IRON-SULFUR-BINDING OXIDOREDUCTASE FADF-RELATED"/>
    <property type="match status" value="1"/>
</dbReference>
<dbReference type="InterPro" id="IPR017896">
    <property type="entry name" value="4Fe4S_Fe-S-bd"/>
</dbReference>
<accession>A0A238LJG5</accession>
<keyword evidence="3" id="KW-0560">Oxidoreductase</keyword>
<dbReference type="InterPro" id="IPR004017">
    <property type="entry name" value="Cys_rich_dom"/>
</dbReference>
<feature type="domain" description="4Fe-4S ferredoxin-type" evidence="7">
    <location>
        <begin position="322"/>
        <end position="352"/>
    </location>
</feature>
<dbReference type="GO" id="GO:0005886">
    <property type="term" value="C:plasma membrane"/>
    <property type="evidence" value="ECO:0007669"/>
    <property type="project" value="TreeGrafter"/>
</dbReference>
<dbReference type="EMBL" id="FXZK01000013">
    <property type="protein sequence ID" value="SMY09819.1"/>
    <property type="molecule type" value="Genomic_DNA"/>
</dbReference>
<keyword evidence="6" id="KW-1133">Transmembrane helix</keyword>
<dbReference type="InterPro" id="IPR009051">
    <property type="entry name" value="Helical_ferredxn"/>
</dbReference>
<dbReference type="AlphaFoldDB" id="A0A238LJG5"/>
<dbReference type="OrthoDB" id="9806398at2"/>
<dbReference type="RefSeq" id="WP_093993995.1">
    <property type="nucleotide sequence ID" value="NZ_FXZK01000013.1"/>
</dbReference>
<keyword evidence="2" id="KW-0479">Metal-binding</keyword>
<evidence type="ECO:0000256" key="5">
    <source>
        <dbReference type="ARBA" id="ARBA00023014"/>
    </source>
</evidence>
<dbReference type="GO" id="GO:0016491">
    <property type="term" value="F:oxidoreductase activity"/>
    <property type="evidence" value="ECO:0007669"/>
    <property type="project" value="UniProtKB-KW"/>
</dbReference>
<evidence type="ECO:0000256" key="1">
    <source>
        <dbReference type="ARBA" id="ARBA00022485"/>
    </source>
</evidence>
<evidence type="ECO:0000259" key="7">
    <source>
        <dbReference type="PROSITE" id="PS51379"/>
    </source>
</evidence>
<dbReference type="SUPFAM" id="SSF46548">
    <property type="entry name" value="alpha-helical ferredoxin"/>
    <property type="match status" value="1"/>
</dbReference>
<dbReference type="GO" id="GO:0051539">
    <property type="term" value="F:4 iron, 4 sulfur cluster binding"/>
    <property type="evidence" value="ECO:0007669"/>
    <property type="project" value="UniProtKB-KW"/>
</dbReference>
<evidence type="ECO:0000256" key="3">
    <source>
        <dbReference type="ARBA" id="ARBA00023002"/>
    </source>
</evidence>
<dbReference type="InterPro" id="IPR051460">
    <property type="entry name" value="HdrC_iron-sulfur_subunit"/>
</dbReference>
<evidence type="ECO:0000256" key="4">
    <source>
        <dbReference type="ARBA" id="ARBA00023004"/>
    </source>
</evidence>
<keyword evidence="4" id="KW-0408">Iron</keyword>
<gene>
    <name evidence="8" type="ORF">LOM8899_03991</name>
</gene>
<dbReference type="Pfam" id="PF11982">
    <property type="entry name" value="DUF3483"/>
    <property type="match status" value="1"/>
</dbReference>
<keyword evidence="5" id="KW-0411">Iron-sulfur</keyword>
<dbReference type="PROSITE" id="PS51379">
    <property type="entry name" value="4FE4S_FER_2"/>
    <property type="match status" value="2"/>
</dbReference>
<evidence type="ECO:0000256" key="6">
    <source>
        <dbReference type="SAM" id="Phobius"/>
    </source>
</evidence>
<dbReference type="Proteomes" id="UP000201613">
    <property type="component" value="Unassembled WGS sequence"/>
</dbReference>
<protein>
    <submittedName>
        <fullName evidence="8">Succinate dehydrogenase/fumarate reductase iron-sulfur subunit</fullName>
    </submittedName>
</protein>
<feature type="transmembrane region" description="Helical" evidence="6">
    <location>
        <begin position="89"/>
        <end position="110"/>
    </location>
</feature>
<keyword evidence="6" id="KW-0472">Membrane</keyword>
<feature type="transmembrane region" description="Helical" evidence="6">
    <location>
        <begin position="154"/>
        <end position="170"/>
    </location>
</feature>
<evidence type="ECO:0000313" key="8">
    <source>
        <dbReference type="EMBL" id="SMY09819.1"/>
    </source>
</evidence>
<evidence type="ECO:0000313" key="9">
    <source>
        <dbReference type="Proteomes" id="UP000201613"/>
    </source>
</evidence>
<keyword evidence="6" id="KW-0812">Transmembrane</keyword>
<dbReference type="PANTHER" id="PTHR43255">
    <property type="entry name" value="IRON-SULFUR-BINDING OXIDOREDUCTASE FADF-RELATED-RELATED"/>
    <property type="match status" value="1"/>
</dbReference>
<dbReference type="Gene3D" id="1.10.1060.10">
    <property type="entry name" value="Alpha-helical ferredoxin"/>
    <property type="match status" value="1"/>
</dbReference>
<sequence>MTHAFWILIAAGAVLSLQIARLGRRWAIGAAADVDIVAGLRRLPRVYLHDVHTVVEREPGMSRMHALVAGGTLSAVVCTLAAGATGWRILALLAGIAAAAGIIGAGLDAWRRRRSARPDRLSGALFDRLPFALLTFDAGLLLSAVGVWTGPVAVYAGAIFLALGAGWLVARAARGPMRHAVAGVTALVAHPRPERFDAGPHATALKPALEGYGIGRAEDFGWNRLAMFDACVQCGKCEAACPAYAAGQPLNPKKLINDLVIGLGGDGAGTVRSGPDAQLGTYGTATGAIGTEYSGHGHPAPMGPLDDLIDGLGGGSGTDRSPRLVATETLWSCTTCRACVEACPMMIEHVDAIVDLRRHETLTRGVPPLAVGAVLLDLAETDTQSGRALSERHDWAADLGLRVLSSDGDACEVLLWAGESAYDMRSQSTLRALVRLLQRAGVDLAILGTEERDCGDFARRAGDEATFAALARTNRATLSRHRIGRIVSADPHVVHCLAREYPSFGPMPDVVHHSTLLDALMEEGRLTVPPLPDADAVTYHDPCYLGRYMGETGAPRRILRRLGLTSVEMADHGRSSRCCGGGGGAALADVPGRRRIPDVRMDQARATGAQTVVAACPNCTQMLEGVPGARPQVRDLAELVWQAVEATP</sequence>
<dbReference type="GO" id="GO:0046872">
    <property type="term" value="F:metal ion binding"/>
    <property type="evidence" value="ECO:0007669"/>
    <property type="project" value="UniProtKB-KW"/>
</dbReference>
<keyword evidence="9" id="KW-1185">Reference proteome</keyword>
<feature type="domain" description="4Fe-4S ferredoxin-type" evidence="7">
    <location>
        <begin position="222"/>
        <end position="251"/>
    </location>
</feature>
<organism evidence="8 9">
    <name type="scientific">Flavimaricola marinus</name>
    <dbReference type="NCBI Taxonomy" id="1819565"/>
    <lineage>
        <taxon>Bacteria</taxon>
        <taxon>Pseudomonadati</taxon>
        <taxon>Pseudomonadota</taxon>
        <taxon>Alphaproteobacteria</taxon>
        <taxon>Rhodobacterales</taxon>
        <taxon>Paracoccaceae</taxon>
        <taxon>Flavimaricola</taxon>
    </lineage>
</organism>
<dbReference type="PROSITE" id="PS00198">
    <property type="entry name" value="4FE4S_FER_1"/>
    <property type="match status" value="2"/>
</dbReference>
<dbReference type="Pfam" id="PF02754">
    <property type="entry name" value="CCG"/>
    <property type="match status" value="2"/>
</dbReference>
<name>A0A238LJG5_9RHOB</name>
<feature type="transmembrane region" description="Helical" evidence="6">
    <location>
        <begin position="64"/>
        <end position="83"/>
    </location>
</feature>
<dbReference type="InterPro" id="IPR021872">
    <property type="entry name" value="Csal_0991-like_N"/>
</dbReference>
<dbReference type="Pfam" id="PF13183">
    <property type="entry name" value="Fer4_8"/>
    <property type="match status" value="1"/>
</dbReference>